<feature type="transmembrane region" description="Helical" evidence="7">
    <location>
        <begin position="231"/>
        <end position="252"/>
    </location>
</feature>
<feature type="transmembrane region" description="Helical" evidence="7">
    <location>
        <begin position="108"/>
        <end position="129"/>
    </location>
</feature>
<feature type="transmembrane region" description="Helical" evidence="7">
    <location>
        <begin position="141"/>
        <end position="163"/>
    </location>
</feature>
<organism evidence="8 9">
    <name type="scientific">Rhizobium halophytocola</name>
    <dbReference type="NCBI Taxonomy" id="735519"/>
    <lineage>
        <taxon>Bacteria</taxon>
        <taxon>Pseudomonadati</taxon>
        <taxon>Pseudomonadota</taxon>
        <taxon>Alphaproteobacteria</taxon>
        <taxon>Hyphomicrobiales</taxon>
        <taxon>Rhizobiaceae</taxon>
        <taxon>Rhizobium/Agrobacterium group</taxon>
        <taxon>Rhizobium</taxon>
    </lineage>
</organism>
<evidence type="ECO:0000256" key="3">
    <source>
        <dbReference type="ARBA" id="ARBA00022475"/>
    </source>
</evidence>
<evidence type="ECO:0000256" key="2">
    <source>
        <dbReference type="ARBA" id="ARBA00007977"/>
    </source>
</evidence>
<feature type="transmembrane region" description="Helical" evidence="7">
    <location>
        <begin position="323"/>
        <end position="345"/>
    </location>
</feature>
<feature type="transmembrane region" description="Helical" evidence="7">
    <location>
        <begin position="203"/>
        <end position="225"/>
    </location>
</feature>
<feature type="transmembrane region" description="Helical" evidence="7">
    <location>
        <begin position="295"/>
        <end position="311"/>
    </location>
</feature>
<keyword evidence="6 7" id="KW-0472">Membrane</keyword>
<keyword evidence="9" id="KW-1185">Reference proteome</keyword>
<proteinExistence type="inferred from homology"/>
<comment type="caution">
    <text evidence="8">The sequence shown here is derived from an EMBL/GenBank/DDBJ whole genome shotgun (WGS) entry which is preliminary data.</text>
</comment>
<keyword evidence="3" id="KW-1003">Cell membrane</keyword>
<reference evidence="8 9" key="1">
    <citation type="submission" date="2021-03" db="EMBL/GenBank/DDBJ databases">
        <title>Genomic Encyclopedia of Type Strains, Phase IV (KMG-IV): sequencing the most valuable type-strain genomes for metagenomic binning, comparative biology and taxonomic classification.</title>
        <authorList>
            <person name="Goeker M."/>
        </authorList>
    </citation>
    <scope>NUCLEOTIDE SEQUENCE [LARGE SCALE GENOMIC DNA]</scope>
    <source>
        <strain evidence="8 9">DSM 21600</strain>
    </source>
</reference>
<evidence type="ECO:0000256" key="4">
    <source>
        <dbReference type="ARBA" id="ARBA00022692"/>
    </source>
</evidence>
<dbReference type="Proteomes" id="UP000759443">
    <property type="component" value="Unassembled WGS sequence"/>
</dbReference>
<dbReference type="EMBL" id="JAGGJU010000004">
    <property type="protein sequence ID" value="MBP1850480.1"/>
    <property type="molecule type" value="Genomic_DNA"/>
</dbReference>
<dbReference type="RefSeq" id="WP_209944214.1">
    <property type="nucleotide sequence ID" value="NZ_JAGGJU010000004.1"/>
</dbReference>
<comment type="subcellular location">
    <subcellularLocation>
        <location evidence="1">Cell membrane</location>
        <topology evidence="1">Multi-pass membrane protein</topology>
    </subcellularLocation>
</comment>
<evidence type="ECO:0000313" key="9">
    <source>
        <dbReference type="Proteomes" id="UP000759443"/>
    </source>
</evidence>
<evidence type="ECO:0000256" key="7">
    <source>
        <dbReference type="SAM" id="Phobius"/>
    </source>
</evidence>
<gene>
    <name evidence="8" type="ORF">J2Z17_001914</name>
</gene>
<evidence type="ECO:0000256" key="1">
    <source>
        <dbReference type="ARBA" id="ARBA00004651"/>
    </source>
</evidence>
<feature type="transmembrane region" description="Helical" evidence="7">
    <location>
        <begin position="82"/>
        <end position="102"/>
    </location>
</feature>
<dbReference type="PANTHER" id="PTHR30106">
    <property type="entry name" value="INNER MEMBRANE PROTEIN YEIH-RELATED"/>
    <property type="match status" value="1"/>
</dbReference>
<dbReference type="PANTHER" id="PTHR30106:SF2">
    <property type="entry name" value="UPF0324 INNER MEMBRANE PROTEIN YEIH"/>
    <property type="match status" value="1"/>
</dbReference>
<accession>A0ABS4DXR8</accession>
<evidence type="ECO:0000256" key="5">
    <source>
        <dbReference type="ARBA" id="ARBA00022989"/>
    </source>
</evidence>
<feature type="transmembrane region" description="Helical" evidence="7">
    <location>
        <begin position="264"/>
        <end position="289"/>
    </location>
</feature>
<sequence>MSIVSPIASPTPSRPLSACAMRIAPGLLLCLAVTGLAIGLETLEENLLGGRWLESLVLAIILGAMIRSGLTLSPRFHAGIDFSAKFLLELAVVLLGASISTATLEEAGFGLVGGIAGGVAVSLIASYFVGRMLGLPAKLATLVACGNSICGNSAIAAAAPVIDAPSDDVAASIAFTAVLGVIAVLVMPLVMEPLGMDAVQYGTFAGMTVYAVPQVLAATAPIGLISVQTGTVVKLIRVLMLGPVLLVLGVIHGRSGGHMSLRHILPWFILGFAVMMGLRSFDLIPALALKPISETSSVLTIIAMAALGLSVDVRHVAKAGGRVIAAASVSLLLLCGISLLLIHWLQVG</sequence>
<dbReference type="Pfam" id="PF03601">
    <property type="entry name" value="Cons_hypoth698"/>
    <property type="match status" value="1"/>
</dbReference>
<name>A0ABS4DXR8_9HYPH</name>
<feature type="transmembrane region" description="Helical" evidence="7">
    <location>
        <begin position="20"/>
        <end position="40"/>
    </location>
</feature>
<evidence type="ECO:0000313" key="8">
    <source>
        <dbReference type="EMBL" id="MBP1850480.1"/>
    </source>
</evidence>
<feature type="transmembrane region" description="Helical" evidence="7">
    <location>
        <begin position="52"/>
        <end position="70"/>
    </location>
</feature>
<feature type="transmembrane region" description="Helical" evidence="7">
    <location>
        <begin position="169"/>
        <end position="191"/>
    </location>
</feature>
<keyword evidence="4 7" id="KW-0812">Transmembrane</keyword>
<dbReference type="InterPro" id="IPR018383">
    <property type="entry name" value="UPF0324_pro"/>
</dbReference>
<keyword evidence="5 7" id="KW-1133">Transmembrane helix</keyword>
<evidence type="ECO:0000256" key="6">
    <source>
        <dbReference type="ARBA" id="ARBA00023136"/>
    </source>
</evidence>
<comment type="similarity">
    <text evidence="2">Belongs to the UPF0324 family.</text>
</comment>
<protein>
    <submittedName>
        <fullName evidence="8">Integral membrane protein (TIGR00698 family)</fullName>
    </submittedName>
</protein>